<keyword evidence="2" id="KW-0614">Plasmid</keyword>
<geneLocation type="plasmid" evidence="2 3">
    <name>unnamed1</name>
</geneLocation>
<protein>
    <submittedName>
        <fullName evidence="2">Uncharacterized protein</fullName>
    </submittedName>
</protein>
<dbReference type="Proteomes" id="UP000264605">
    <property type="component" value="Plasmid unnamed1"/>
</dbReference>
<accession>A0AAD0S2T1</accession>
<reference evidence="2 3" key="1">
    <citation type="submission" date="2018-08" db="EMBL/GenBank/DDBJ databases">
        <title>Draft genome sequence of Pseudoalteromonas donghaensis HJ51.</title>
        <authorList>
            <person name="Oh J."/>
            <person name="Roh D."/>
        </authorList>
    </citation>
    <scope>NUCLEOTIDE SEQUENCE [LARGE SCALE GENOMIC DNA]</scope>
    <source>
        <strain evidence="2 3">HJ51</strain>
        <plasmid evidence="2 3">unnamed1</plasmid>
    </source>
</reference>
<dbReference type="KEGG" id="pdj:D0907_17315"/>
<name>A0AAD0S2T1_9GAMM</name>
<dbReference type="AlphaFoldDB" id="A0AAD0S2T1"/>
<dbReference type="GeneID" id="99507241"/>
<evidence type="ECO:0000313" key="2">
    <source>
        <dbReference type="EMBL" id="AXV67083.1"/>
    </source>
</evidence>
<feature type="compositionally biased region" description="Polar residues" evidence="1">
    <location>
        <begin position="7"/>
        <end position="19"/>
    </location>
</feature>
<gene>
    <name evidence="2" type="ORF">D0907_17315</name>
</gene>
<sequence>MKVISENLPQPLNNQNVTLESPKDGEALLNTELKKLADDIYHKSEPPELEQTYSKPLTMTASKIDMTKTVDDFMYELAVATGELYMPGGSVPKAVEKMLSPYDALLSDINNQAPSLAYKNWGISINQSGTLEATGSITDLEKEYLEEKLNGSEELVSAIKDFKSNYLKYIGPESRGYGRYDVTNDNFADVFDFREMLESSRSNDDFKRTWEYETNWLKLTDNILSQLQRSAARY</sequence>
<organism evidence="2 3">
    <name type="scientific">Pseudoalteromonas lipolytica</name>
    <dbReference type="NCBI Taxonomy" id="570156"/>
    <lineage>
        <taxon>Bacteria</taxon>
        <taxon>Pseudomonadati</taxon>
        <taxon>Pseudomonadota</taxon>
        <taxon>Gammaproteobacteria</taxon>
        <taxon>Alteromonadales</taxon>
        <taxon>Pseudoalteromonadaceae</taxon>
        <taxon>Pseudoalteromonas</taxon>
    </lineage>
</organism>
<dbReference type="RefSeq" id="WP_118844915.1">
    <property type="nucleotide sequence ID" value="NZ_CP032091.1"/>
</dbReference>
<proteinExistence type="predicted"/>
<evidence type="ECO:0000256" key="1">
    <source>
        <dbReference type="SAM" id="MobiDB-lite"/>
    </source>
</evidence>
<feature type="region of interest" description="Disordered" evidence="1">
    <location>
        <begin position="1"/>
        <end position="20"/>
    </location>
</feature>
<evidence type="ECO:0000313" key="3">
    <source>
        <dbReference type="Proteomes" id="UP000264605"/>
    </source>
</evidence>
<dbReference type="EMBL" id="CP032091">
    <property type="protein sequence ID" value="AXV67083.1"/>
    <property type="molecule type" value="Genomic_DNA"/>
</dbReference>